<evidence type="ECO:0000313" key="1">
    <source>
        <dbReference type="EMBL" id="KAF2444512.1"/>
    </source>
</evidence>
<protein>
    <submittedName>
        <fullName evidence="1">Uncharacterized protein</fullName>
    </submittedName>
</protein>
<organism evidence="1 2">
    <name type="scientific">Karstenula rhodostoma CBS 690.94</name>
    <dbReference type="NCBI Taxonomy" id="1392251"/>
    <lineage>
        <taxon>Eukaryota</taxon>
        <taxon>Fungi</taxon>
        <taxon>Dikarya</taxon>
        <taxon>Ascomycota</taxon>
        <taxon>Pezizomycotina</taxon>
        <taxon>Dothideomycetes</taxon>
        <taxon>Pleosporomycetidae</taxon>
        <taxon>Pleosporales</taxon>
        <taxon>Massarineae</taxon>
        <taxon>Didymosphaeriaceae</taxon>
        <taxon>Karstenula</taxon>
    </lineage>
</organism>
<evidence type="ECO:0000313" key="2">
    <source>
        <dbReference type="Proteomes" id="UP000799764"/>
    </source>
</evidence>
<keyword evidence="2" id="KW-1185">Reference proteome</keyword>
<comment type="caution">
    <text evidence="1">The sequence shown here is derived from an EMBL/GenBank/DDBJ whole genome shotgun (WGS) entry which is preliminary data.</text>
</comment>
<gene>
    <name evidence="1" type="ORF">P171DRAFT_485958</name>
</gene>
<accession>A0A9P4PIA5</accession>
<dbReference type="AlphaFoldDB" id="A0A9P4PIA5"/>
<dbReference type="EMBL" id="MU001501">
    <property type="protein sequence ID" value="KAF2444512.1"/>
    <property type="molecule type" value="Genomic_DNA"/>
</dbReference>
<proteinExistence type="predicted"/>
<reference evidence="1" key="1">
    <citation type="journal article" date="2020" name="Stud. Mycol.">
        <title>101 Dothideomycetes genomes: a test case for predicting lifestyles and emergence of pathogens.</title>
        <authorList>
            <person name="Haridas S."/>
            <person name="Albert R."/>
            <person name="Binder M."/>
            <person name="Bloem J."/>
            <person name="Labutti K."/>
            <person name="Salamov A."/>
            <person name="Andreopoulos B."/>
            <person name="Baker S."/>
            <person name="Barry K."/>
            <person name="Bills G."/>
            <person name="Bluhm B."/>
            <person name="Cannon C."/>
            <person name="Castanera R."/>
            <person name="Culley D."/>
            <person name="Daum C."/>
            <person name="Ezra D."/>
            <person name="Gonzalez J."/>
            <person name="Henrissat B."/>
            <person name="Kuo A."/>
            <person name="Liang C."/>
            <person name="Lipzen A."/>
            <person name="Lutzoni F."/>
            <person name="Magnuson J."/>
            <person name="Mondo S."/>
            <person name="Nolan M."/>
            <person name="Ohm R."/>
            <person name="Pangilinan J."/>
            <person name="Park H.-J."/>
            <person name="Ramirez L."/>
            <person name="Alfaro M."/>
            <person name="Sun H."/>
            <person name="Tritt A."/>
            <person name="Yoshinaga Y."/>
            <person name="Zwiers L.-H."/>
            <person name="Turgeon B."/>
            <person name="Goodwin S."/>
            <person name="Spatafora J."/>
            <person name="Crous P."/>
            <person name="Grigoriev I."/>
        </authorList>
    </citation>
    <scope>NUCLEOTIDE SEQUENCE</scope>
    <source>
        <strain evidence="1">CBS 690.94</strain>
    </source>
</reference>
<sequence>MSKPKALPRVNVSEVKPLSQPLQVIVLGEPESDFKNNDNVDPDNWYKHTTYYIVKKSAYLKRKMDEGPEFYIDLYREALGKITSKTVASYFHIIAHGTRIRRLLGWVTQGASSVEERRVA</sequence>
<dbReference type="Proteomes" id="UP000799764">
    <property type="component" value="Unassembled WGS sequence"/>
</dbReference>
<name>A0A9P4PIA5_9PLEO</name>